<accession>A0ABR4MNL3</accession>
<feature type="compositionally biased region" description="Basic and acidic residues" evidence="1">
    <location>
        <begin position="310"/>
        <end position="327"/>
    </location>
</feature>
<evidence type="ECO:0000313" key="3">
    <source>
        <dbReference type="Proteomes" id="UP001610728"/>
    </source>
</evidence>
<feature type="region of interest" description="Disordered" evidence="1">
    <location>
        <begin position="1"/>
        <end position="34"/>
    </location>
</feature>
<keyword evidence="3" id="KW-1185">Reference proteome</keyword>
<dbReference type="RefSeq" id="XP_070861038.1">
    <property type="nucleotide sequence ID" value="XM_071000055.1"/>
</dbReference>
<protein>
    <submittedName>
        <fullName evidence="2">Uncharacterized protein</fullName>
    </submittedName>
</protein>
<feature type="compositionally biased region" description="Low complexity" evidence="1">
    <location>
        <begin position="209"/>
        <end position="221"/>
    </location>
</feature>
<feature type="compositionally biased region" description="Basic residues" evidence="1">
    <location>
        <begin position="13"/>
        <end position="25"/>
    </location>
</feature>
<feature type="compositionally biased region" description="Basic residues" evidence="1">
    <location>
        <begin position="196"/>
        <end position="205"/>
    </location>
</feature>
<dbReference type="Proteomes" id="UP001610728">
    <property type="component" value="Unassembled WGS sequence"/>
</dbReference>
<feature type="region of interest" description="Disordered" evidence="1">
    <location>
        <begin position="84"/>
        <end position="342"/>
    </location>
</feature>
<feature type="compositionally biased region" description="Basic and acidic residues" evidence="1">
    <location>
        <begin position="239"/>
        <end position="249"/>
    </location>
</feature>
<proteinExistence type="predicted"/>
<organism evidence="2 3">
    <name type="scientific">Ceratocystis lukuohia</name>
    <dbReference type="NCBI Taxonomy" id="2019550"/>
    <lineage>
        <taxon>Eukaryota</taxon>
        <taxon>Fungi</taxon>
        <taxon>Dikarya</taxon>
        <taxon>Ascomycota</taxon>
        <taxon>Pezizomycotina</taxon>
        <taxon>Sordariomycetes</taxon>
        <taxon>Hypocreomycetidae</taxon>
        <taxon>Microascales</taxon>
        <taxon>Ceratocystidaceae</taxon>
        <taxon>Ceratocystis</taxon>
    </lineage>
</organism>
<dbReference type="EMBL" id="JABSNW010000002">
    <property type="protein sequence ID" value="KAL2889858.1"/>
    <property type="molecule type" value="Genomic_DNA"/>
</dbReference>
<gene>
    <name evidence="2" type="ORF">HOO65_020400</name>
</gene>
<evidence type="ECO:0000256" key="1">
    <source>
        <dbReference type="SAM" id="MobiDB-lite"/>
    </source>
</evidence>
<sequence>MTDNHISLPQQLHNRKQSLTAKRKFTSSADQVQPPTVYSTIPNITFVLPSRDRNDNPSASGNLSPRSQVAHQFNGLNITCGGGVGFENGPNQTTNTSRADTTPTTTSIATTPSPSTSPVVIASSSTSSEAKHTTSSMARLARIPPAETPTPSTSDPMDVDGVQPLRKLAHKPEPKINTPDMSPLSADTSTDDVTTRPRRSARKQIPKATSTPSNTSLSSRQSRSRNRVKTTPARQPPTENKRPPTEKPIEPVQEPNEPPRVVEPIRAALTWKEEEITIFDPDDKDDDGVGMDGVAFEPTPELAKIRDRRRREQLDAYRKQIENDARANRRNKRRQTSPDDRKEVRRVRFLDFAV</sequence>
<name>A0ABR4MNL3_9PEZI</name>
<comment type="caution">
    <text evidence="2">The sequence shown here is derived from an EMBL/GenBank/DDBJ whole genome shotgun (WGS) entry which is preliminary data.</text>
</comment>
<evidence type="ECO:0000313" key="2">
    <source>
        <dbReference type="EMBL" id="KAL2889858.1"/>
    </source>
</evidence>
<feature type="compositionally biased region" description="Low complexity" evidence="1">
    <location>
        <begin position="93"/>
        <end position="136"/>
    </location>
</feature>
<feature type="compositionally biased region" description="Polar residues" evidence="1">
    <location>
        <begin position="1"/>
        <end position="12"/>
    </location>
</feature>
<dbReference type="GeneID" id="98116033"/>
<feature type="compositionally biased region" description="Acidic residues" evidence="1">
    <location>
        <begin position="276"/>
        <end position="289"/>
    </location>
</feature>
<reference evidence="2 3" key="1">
    <citation type="submission" date="2020-05" db="EMBL/GenBank/DDBJ databases">
        <title>Ceratocystis lukuohia genome.</title>
        <authorList>
            <person name="Harrington T.C."/>
            <person name="Kim K."/>
            <person name="Mayers C.G."/>
        </authorList>
    </citation>
    <scope>NUCLEOTIDE SEQUENCE [LARGE SCALE GENOMIC DNA]</scope>
    <source>
        <strain evidence="2 3">C4212</strain>
    </source>
</reference>